<dbReference type="InterPro" id="IPR007219">
    <property type="entry name" value="XnlR_reg_dom"/>
</dbReference>
<keyword evidence="3" id="KW-0862">Zinc</keyword>
<gene>
    <name evidence="11" type="ORF">K504DRAFT_369969</name>
</gene>
<evidence type="ECO:0000256" key="6">
    <source>
        <dbReference type="ARBA" id="ARBA00023163"/>
    </source>
</evidence>
<dbReference type="AlphaFoldDB" id="A0A6G1KN61"/>
<dbReference type="GO" id="GO:0008270">
    <property type="term" value="F:zinc ion binding"/>
    <property type="evidence" value="ECO:0007669"/>
    <property type="project" value="InterPro"/>
</dbReference>
<dbReference type="CDD" id="cd00067">
    <property type="entry name" value="GAL4"/>
    <property type="match status" value="1"/>
</dbReference>
<accession>A0A6G1KN61</accession>
<keyword evidence="2" id="KW-0479">Metal-binding</keyword>
<evidence type="ECO:0000256" key="9">
    <source>
        <dbReference type="SAM" id="Phobius"/>
    </source>
</evidence>
<dbReference type="Pfam" id="PF04082">
    <property type="entry name" value="Fungal_trans"/>
    <property type="match status" value="1"/>
</dbReference>
<keyword evidence="4" id="KW-0805">Transcription regulation</keyword>
<feature type="compositionally biased region" description="Polar residues" evidence="8">
    <location>
        <begin position="82"/>
        <end position="99"/>
    </location>
</feature>
<dbReference type="PANTHER" id="PTHR47782:SF2">
    <property type="entry name" value="TRANSCRIPTION FACTOR, PUTATIVE (AFU_ORTHOLOGUE AFUA_4G12570)-RELATED"/>
    <property type="match status" value="1"/>
</dbReference>
<evidence type="ECO:0000256" key="4">
    <source>
        <dbReference type="ARBA" id="ARBA00023015"/>
    </source>
</evidence>
<dbReference type="Proteomes" id="UP000799428">
    <property type="component" value="Unassembled WGS sequence"/>
</dbReference>
<dbReference type="GO" id="GO:0045944">
    <property type="term" value="P:positive regulation of transcription by RNA polymerase II"/>
    <property type="evidence" value="ECO:0007669"/>
    <property type="project" value="TreeGrafter"/>
</dbReference>
<evidence type="ECO:0000256" key="1">
    <source>
        <dbReference type="ARBA" id="ARBA00004123"/>
    </source>
</evidence>
<keyword evidence="9" id="KW-1133">Transmembrane helix</keyword>
<evidence type="ECO:0000256" key="2">
    <source>
        <dbReference type="ARBA" id="ARBA00022723"/>
    </source>
</evidence>
<keyword evidence="6" id="KW-0804">Transcription</keyword>
<dbReference type="PROSITE" id="PS50048">
    <property type="entry name" value="ZN2_CY6_FUNGAL_2"/>
    <property type="match status" value="1"/>
</dbReference>
<protein>
    <recommendedName>
        <fullName evidence="10">Zn(2)-C6 fungal-type domain-containing protein</fullName>
    </recommendedName>
</protein>
<dbReference type="InterPro" id="IPR052202">
    <property type="entry name" value="Yeast_MetPath_Reg"/>
</dbReference>
<dbReference type="GO" id="GO:0000981">
    <property type="term" value="F:DNA-binding transcription factor activity, RNA polymerase II-specific"/>
    <property type="evidence" value="ECO:0007669"/>
    <property type="project" value="InterPro"/>
</dbReference>
<name>A0A6G1KN61_9PLEO</name>
<evidence type="ECO:0000256" key="8">
    <source>
        <dbReference type="SAM" id="MobiDB-lite"/>
    </source>
</evidence>
<feature type="domain" description="Zn(2)-C6 fungal-type" evidence="10">
    <location>
        <begin position="13"/>
        <end position="43"/>
    </location>
</feature>
<evidence type="ECO:0000313" key="12">
    <source>
        <dbReference type="Proteomes" id="UP000799428"/>
    </source>
</evidence>
<keyword evidence="5" id="KW-0238">DNA-binding</keyword>
<dbReference type="InterPro" id="IPR001138">
    <property type="entry name" value="Zn2Cys6_DnaBD"/>
</dbReference>
<dbReference type="GO" id="GO:0005634">
    <property type="term" value="C:nucleus"/>
    <property type="evidence" value="ECO:0007669"/>
    <property type="project" value="UniProtKB-SubCell"/>
</dbReference>
<dbReference type="GO" id="GO:0006351">
    <property type="term" value="P:DNA-templated transcription"/>
    <property type="evidence" value="ECO:0007669"/>
    <property type="project" value="InterPro"/>
</dbReference>
<keyword evidence="9" id="KW-0812">Transmembrane</keyword>
<dbReference type="Pfam" id="PF00172">
    <property type="entry name" value="Zn_clus"/>
    <property type="match status" value="1"/>
</dbReference>
<evidence type="ECO:0000259" key="10">
    <source>
        <dbReference type="PROSITE" id="PS50048"/>
    </source>
</evidence>
<evidence type="ECO:0000256" key="3">
    <source>
        <dbReference type="ARBA" id="ARBA00022833"/>
    </source>
</evidence>
<feature type="transmembrane region" description="Helical" evidence="9">
    <location>
        <begin position="525"/>
        <end position="551"/>
    </location>
</feature>
<sequence length="627" mass="70590">MVSRELIQQLLPTCQRCRRLRRKCDTQLPDCRLCQKAGTECTLFDHALQQSLPRAYVHSLLTRLEHLRAVKDTLEMSPRSVHPQSSSVAAQSEPQTSPVISKHLRTRSNSPDRVWPDQSHASFDKHFPISSHPDRTRFFGASSVFTLSVEVLHHASVKGIISTDHSPASPPSCAFQTEPRQYLAKDSYGQPNAVRSYCKLYFASSNILYGIVDEVACRADIETYLTIRSQRLPASTLHGADAHAYFRVSMICAIACATLARHGAESGVESMAYYHDALPCVEEVTSEVGPESLQALLLLTVFCLFYPKLGDIWKVLDYACRVSIELEYHTETEAEMEGNARTEAERRLRRSTFWGLYAIERITGQLFGRGSDLPESIITTSYPSVLNTTSGLDLEALQPISIGHHYRLVYLRSELFKALYLPAIPPSYDWAWYKERCATLRDWKKALDVSEDLAGVATITCEVGYHSTMCFIFQPVMLRALKAAEQDSAPTSSTVVPQDNYHSAIALLRTYEKIIRARESTPLGIYPMTFLSAHYIYLAGLTLMAHALLALDGRYRVMKRMEDVEIDEQGCPELDKLDWSGNWKASNSCLVLLQWCAERWPGMEGMRDVYLRVAGKVLPAMARKGLI</sequence>
<evidence type="ECO:0000256" key="7">
    <source>
        <dbReference type="ARBA" id="ARBA00023242"/>
    </source>
</evidence>
<feature type="region of interest" description="Disordered" evidence="8">
    <location>
        <begin position="75"/>
        <end position="114"/>
    </location>
</feature>
<keyword evidence="12" id="KW-1185">Reference proteome</keyword>
<evidence type="ECO:0000313" key="11">
    <source>
        <dbReference type="EMBL" id="KAF2714073.1"/>
    </source>
</evidence>
<dbReference type="InterPro" id="IPR036864">
    <property type="entry name" value="Zn2-C6_fun-type_DNA-bd_sf"/>
</dbReference>
<keyword evidence="7" id="KW-0539">Nucleus</keyword>
<dbReference type="SUPFAM" id="SSF57701">
    <property type="entry name" value="Zn2/Cys6 DNA-binding domain"/>
    <property type="match status" value="1"/>
</dbReference>
<dbReference type="Gene3D" id="4.10.240.10">
    <property type="entry name" value="Zn(2)-C6 fungal-type DNA-binding domain"/>
    <property type="match status" value="1"/>
</dbReference>
<keyword evidence="9" id="KW-0472">Membrane</keyword>
<comment type="subcellular location">
    <subcellularLocation>
        <location evidence="1">Nucleus</location>
    </subcellularLocation>
</comment>
<dbReference type="GO" id="GO:0043565">
    <property type="term" value="F:sequence-specific DNA binding"/>
    <property type="evidence" value="ECO:0007669"/>
    <property type="project" value="TreeGrafter"/>
</dbReference>
<evidence type="ECO:0000256" key="5">
    <source>
        <dbReference type="ARBA" id="ARBA00023125"/>
    </source>
</evidence>
<dbReference type="CDD" id="cd12148">
    <property type="entry name" value="fungal_TF_MHR"/>
    <property type="match status" value="1"/>
</dbReference>
<proteinExistence type="predicted"/>
<dbReference type="PROSITE" id="PS00463">
    <property type="entry name" value="ZN2_CY6_FUNGAL_1"/>
    <property type="match status" value="1"/>
</dbReference>
<dbReference type="EMBL" id="MU005765">
    <property type="protein sequence ID" value="KAF2714073.1"/>
    <property type="molecule type" value="Genomic_DNA"/>
</dbReference>
<organism evidence="11 12">
    <name type="scientific">Pleomassaria siparia CBS 279.74</name>
    <dbReference type="NCBI Taxonomy" id="1314801"/>
    <lineage>
        <taxon>Eukaryota</taxon>
        <taxon>Fungi</taxon>
        <taxon>Dikarya</taxon>
        <taxon>Ascomycota</taxon>
        <taxon>Pezizomycotina</taxon>
        <taxon>Dothideomycetes</taxon>
        <taxon>Pleosporomycetidae</taxon>
        <taxon>Pleosporales</taxon>
        <taxon>Pleomassariaceae</taxon>
        <taxon>Pleomassaria</taxon>
    </lineage>
</organism>
<dbReference type="OrthoDB" id="25921at2759"/>
<dbReference type="PANTHER" id="PTHR47782">
    <property type="entry name" value="ZN(II)2CYS6 TRANSCRIPTION FACTOR (EUROFUNG)-RELATED"/>
    <property type="match status" value="1"/>
</dbReference>
<dbReference type="SMART" id="SM00066">
    <property type="entry name" value="GAL4"/>
    <property type="match status" value="1"/>
</dbReference>
<reference evidence="11" key="1">
    <citation type="journal article" date="2020" name="Stud. Mycol.">
        <title>101 Dothideomycetes genomes: a test case for predicting lifestyles and emergence of pathogens.</title>
        <authorList>
            <person name="Haridas S."/>
            <person name="Albert R."/>
            <person name="Binder M."/>
            <person name="Bloem J."/>
            <person name="Labutti K."/>
            <person name="Salamov A."/>
            <person name="Andreopoulos B."/>
            <person name="Baker S."/>
            <person name="Barry K."/>
            <person name="Bills G."/>
            <person name="Bluhm B."/>
            <person name="Cannon C."/>
            <person name="Castanera R."/>
            <person name="Culley D."/>
            <person name="Daum C."/>
            <person name="Ezra D."/>
            <person name="Gonzalez J."/>
            <person name="Henrissat B."/>
            <person name="Kuo A."/>
            <person name="Liang C."/>
            <person name="Lipzen A."/>
            <person name="Lutzoni F."/>
            <person name="Magnuson J."/>
            <person name="Mondo S."/>
            <person name="Nolan M."/>
            <person name="Ohm R."/>
            <person name="Pangilinan J."/>
            <person name="Park H.-J."/>
            <person name="Ramirez L."/>
            <person name="Alfaro M."/>
            <person name="Sun H."/>
            <person name="Tritt A."/>
            <person name="Yoshinaga Y."/>
            <person name="Zwiers L.-H."/>
            <person name="Turgeon B."/>
            <person name="Goodwin S."/>
            <person name="Spatafora J."/>
            <person name="Crous P."/>
            <person name="Grigoriev I."/>
        </authorList>
    </citation>
    <scope>NUCLEOTIDE SEQUENCE</scope>
    <source>
        <strain evidence="11">CBS 279.74</strain>
    </source>
</reference>